<feature type="compositionally biased region" description="Polar residues" evidence="1">
    <location>
        <begin position="645"/>
        <end position="656"/>
    </location>
</feature>
<dbReference type="EMBL" id="JAVFWL010000006">
    <property type="protein sequence ID" value="KAK6766332.1"/>
    <property type="molecule type" value="Genomic_DNA"/>
</dbReference>
<feature type="region of interest" description="Disordered" evidence="1">
    <location>
        <begin position="197"/>
        <end position="221"/>
    </location>
</feature>
<name>A0ABR1EUJ6_NECAM</name>
<keyword evidence="3" id="KW-1185">Reference proteome</keyword>
<feature type="region of interest" description="Disordered" evidence="1">
    <location>
        <begin position="1"/>
        <end position="20"/>
    </location>
</feature>
<feature type="region of interest" description="Disordered" evidence="1">
    <location>
        <begin position="992"/>
        <end position="1077"/>
    </location>
</feature>
<gene>
    <name evidence="2" type="primary">Necator_chrX.g26102</name>
    <name evidence="2" type="ORF">RB195_025936</name>
</gene>
<feature type="compositionally biased region" description="Polar residues" evidence="1">
    <location>
        <begin position="1"/>
        <end position="10"/>
    </location>
</feature>
<evidence type="ECO:0008006" key="4">
    <source>
        <dbReference type="Google" id="ProtNLM"/>
    </source>
</evidence>
<dbReference type="Gene3D" id="2.30.30.140">
    <property type="match status" value="1"/>
</dbReference>
<dbReference type="CDD" id="cd05162">
    <property type="entry name" value="PWWP"/>
    <property type="match status" value="1"/>
</dbReference>
<feature type="region of interest" description="Disordered" evidence="1">
    <location>
        <begin position="472"/>
        <end position="663"/>
    </location>
</feature>
<evidence type="ECO:0000256" key="1">
    <source>
        <dbReference type="SAM" id="MobiDB-lite"/>
    </source>
</evidence>
<sequence>MRSKSRSNASPGRRSECYSKETGTSMDAIASYNHLISNYLQYACVQPQFCISNVGDGSFLLKATISPFPPLTSLIAEDDWLKVMQKMKSIMQGDDSVLEEASVANSSTVMEGGSKTPLSDSGTNNLVDPIKDSPPPSPGKWSFSPTHECTPSSSPAAKCYSAVASSPRRRPLKVRFHRTGIDKYEVVASAAGSCASEHLEGSSKQPNKKIHKRTKKTKKHRGSAELGYFAYMIDESNLFENHQTISSAHAPTENGRNDVIVPNGNVHEKDLDCSLSRMGKNISNMDAMATWPTKIDGTPSGEDDDAEASVTHHIWKKKHRRGEPVVKTSYVRRQGTPVTCTIKLRDRSRLTPCWNELHNGIVPRRNRERRKSCNSAPPAPAVCQHPQRATKSASPHCHRRSRYAPIYTDNDIVPLSPFMNTRSKYQIKVGACDVKNVEDNVKDLGQQAPPSENGQNDEHHFVKGIKQECEDVEENQSANDVTHDDTSLRDTYHAGKPSRKRRPLSRPKKIRPRAGRRTGERVTSDEELPSEATGPTKSMSSPHNFCDDEIQSDKPNECDVDDFNAEETHNDDFPLFEEKCEVPSERSSAETDKGSPTDGLYIDEEAPVDERIERNLGQNRSQVREIPIRQREVKDEPASADDNSDTVVSKPNYDTTETGKEIIDENQDSGLLLQHQYRRKFMDHTIDPSIGYRYRMWSHAYRTFRTNPFIVPPARGQVPQLVRYPRRPVREVRSVTRDDKCYVKLGVKYEVAVSNLPKEPNERNWKEIYVGDVLWVRWRKNEYWPATAYSISDTAPVKVTVLWINDKTQSTVDYTLVDSFDMAFHIRYDARRSDTKYVKAVATALRFMGKMGFWECHITAKVYDEIIKEEGESFCRHILPEELQKIKEKSKAPKLGKETKKDDITRMQRSVEVLQALQAAHFIDIYQRSPLVGNALPLTQQIVDDYQGSKEYASGNLDPLFVDGSMLSFDEDVKVFDIDPEVMGSNEIVQWDGDSGMASSGCDTTDASLGSEAPVDDAEVAPPNANVSDGDANEEEFPQPFSEIDALRLTSPEKLPPKKRHGARSVTPKPGLKKKRL</sequence>
<evidence type="ECO:0000313" key="2">
    <source>
        <dbReference type="EMBL" id="KAK6766332.1"/>
    </source>
</evidence>
<feature type="region of interest" description="Disordered" evidence="1">
    <location>
        <begin position="366"/>
        <end position="398"/>
    </location>
</feature>
<accession>A0ABR1EUJ6</accession>
<feature type="compositionally biased region" description="Basic and acidic residues" evidence="1">
    <location>
        <begin position="481"/>
        <end position="493"/>
    </location>
</feature>
<protein>
    <recommendedName>
        <fullName evidence="4">PWWP domain-containing protein</fullName>
    </recommendedName>
</protein>
<reference evidence="2 3" key="1">
    <citation type="submission" date="2023-08" db="EMBL/GenBank/DDBJ databases">
        <title>A Necator americanus chromosomal reference genome.</title>
        <authorList>
            <person name="Ilik V."/>
            <person name="Petrzelkova K.J."/>
            <person name="Pardy F."/>
            <person name="Fuh T."/>
            <person name="Niatou-Singa F.S."/>
            <person name="Gouil Q."/>
            <person name="Baker L."/>
            <person name="Ritchie M.E."/>
            <person name="Jex A.R."/>
            <person name="Gazzola D."/>
            <person name="Li H."/>
            <person name="Toshio Fujiwara R."/>
            <person name="Zhan B."/>
            <person name="Aroian R.V."/>
            <person name="Pafco B."/>
            <person name="Schwarz E.M."/>
        </authorList>
    </citation>
    <scope>NUCLEOTIDE SEQUENCE [LARGE SCALE GENOMIC DNA]</scope>
    <source>
        <strain evidence="2 3">Aroian</strain>
        <tissue evidence="2">Whole animal</tissue>
    </source>
</reference>
<organism evidence="2 3">
    <name type="scientific">Necator americanus</name>
    <name type="common">Human hookworm</name>
    <dbReference type="NCBI Taxonomy" id="51031"/>
    <lineage>
        <taxon>Eukaryota</taxon>
        <taxon>Metazoa</taxon>
        <taxon>Ecdysozoa</taxon>
        <taxon>Nematoda</taxon>
        <taxon>Chromadorea</taxon>
        <taxon>Rhabditida</taxon>
        <taxon>Rhabditina</taxon>
        <taxon>Rhabditomorpha</taxon>
        <taxon>Strongyloidea</taxon>
        <taxon>Ancylostomatidae</taxon>
        <taxon>Bunostominae</taxon>
        <taxon>Necator</taxon>
    </lineage>
</organism>
<proteinExistence type="predicted"/>
<dbReference type="Proteomes" id="UP001303046">
    <property type="component" value="Unassembled WGS sequence"/>
</dbReference>
<feature type="compositionally biased region" description="Basic and acidic residues" evidence="1">
    <location>
        <begin position="566"/>
        <end position="595"/>
    </location>
</feature>
<feature type="compositionally biased region" description="Basic and acidic residues" evidence="1">
    <location>
        <begin position="622"/>
        <end position="637"/>
    </location>
</feature>
<feature type="compositionally biased region" description="Basic residues" evidence="1">
    <location>
        <begin position="206"/>
        <end position="221"/>
    </location>
</feature>
<dbReference type="SUPFAM" id="SSF63748">
    <property type="entry name" value="Tudor/PWWP/MBT"/>
    <property type="match status" value="1"/>
</dbReference>
<evidence type="ECO:0000313" key="3">
    <source>
        <dbReference type="Proteomes" id="UP001303046"/>
    </source>
</evidence>
<feature type="compositionally biased region" description="Basic residues" evidence="1">
    <location>
        <begin position="496"/>
        <end position="516"/>
    </location>
</feature>
<feature type="compositionally biased region" description="Polar residues" evidence="1">
    <location>
        <begin position="533"/>
        <end position="543"/>
    </location>
</feature>
<feature type="compositionally biased region" description="Polar residues" evidence="1">
    <location>
        <begin position="997"/>
        <end position="1008"/>
    </location>
</feature>
<comment type="caution">
    <text evidence="2">The sequence shown here is derived from an EMBL/GenBank/DDBJ whole genome shotgun (WGS) entry which is preliminary data.</text>
</comment>